<dbReference type="Proteomes" id="UP000789702">
    <property type="component" value="Unassembled WGS sequence"/>
</dbReference>
<proteinExistence type="predicted"/>
<feature type="non-terminal residue" evidence="1">
    <location>
        <position position="1"/>
    </location>
</feature>
<organism evidence="1 2">
    <name type="scientific">Dentiscutata heterogama</name>
    <dbReference type="NCBI Taxonomy" id="1316150"/>
    <lineage>
        <taxon>Eukaryota</taxon>
        <taxon>Fungi</taxon>
        <taxon>Fungi incertae sedis</taxon>
        <taxon>Mucoromycota</taxon>
        <taxon>Glomeromycotina</taxon>
        <taxon>Glomeromycetes</taxon>
        <taxon>Diversisporales</taxon>
        <taxon>Gigasporaceae</taxon>
        <taxon>Dentiscutata</taxon>
    </lineage>
</organism>
<sequence>VWHPIELVDLGYLEQSGYLGYLGHSRNLEYLGYLGHIAYI</sequence>
<accession>A0ACA9QB01</accession>
<gene>
    <name evidence="1" type="ORF">DHETER_LOCUS14229</name>
</gene>
<evidence type="ECO:0000313" key="1">
    <source>
        <dbReference type="EMBL" id="CAG8744068.1"/>
    </source>
</evidence>
<feature type="non-terminal residue" evidence="1">
    <location>
        <position position="40"/>
    </location>
</feature>
<comment type="caution">
    <text evidence="1">The sequence shown here is derived from an EMBL/GenBank/DDBJ whole genome shotgun (WGS) entry which is preliminary data.</text>
</comment>
<keyword evidence="2" id="KW-1185">Reference proteome</keyword>
<name>A0ACA9QB01_9GLOM</name>
<protein>
    <submittedName>
        <fullName evidence="1">3362_t:CDS:1</fullName>
    </submittedName>
</protein>
<reference evidence="1" key="1">
    <citation type="submission" date="2021-06" db="EMBL/GenBank/DDBJ databases">
        <authorList>
            <person name="Kallberg Y."/>
            <person name="Tangrot J."/>
            <person name="Rosling A."/>
        </authorList>
    </citation>
    <scope>NUCLEOTIDE SEQUENCE</scope>
    <source>
        <strain evidence="1">IL203A</strain>
    </source>
</reference>
<dbReference type="EMBL" id="CAJVPU010042680">
    <property type="protein sequence ID" value="CAG8744068.1"/>
    <property type="molecule type" value="Genomic_DNA"/>
</dbReference>
<evidence type="ECO:0000313" key="2">
    <source>
        <dbReference type="Proteomes" id="UP000789702"/>
    </source>
</evidence>